<organism evidence="1 2">
    <name type="scientific">Fluoribacter dumoffii</name>
    <dbReference type="NCBI Taxonomy" id="463"/>
    <lineage>
        <taxon>Bacteria</taxon>
        <taxon>Pseudomonadati</taxon>
        <taxon>Pseudomonadota</taxon>
        <taxon>Gammaproteobacteria</taxon>
        <taxon>Legionellales</taxon>
        <taxon>Legionellaceae</taxon>
        <taxon>Fluoribacter</taxon>
    </lineage>
</organism>
<dbReference type="AlphaFoldDB" id="A0A377G6V3"/>
<gene>
    <name evidence="1" type="ORF">NCTC11370_00594</name>
</gene>
<dbReference type="STRING" id="1094715.GCA_000236165_01827"/>
<protein>
    <submittedName>
        <fullName evidence="1">Uncharacterized protein</fullName>
    </submittedName>
</protein>
<accession>A0A377G6V3</accession>
<dbReference type="GeneID" id="93292778"/>
<proteinExistence type="predicted"/>
<dbReference type="EMBL" id="UGGT01000001">
    <property type="protein sequence ID" value="STO20536.1"/>
    <property type="molecule type" value="Genomic_DNA"/>
</dbReference>
<sequence>MFKKKEKTGKAANLNLESVKKNLLDEIKDRETYNRIDMGRRTANPNSFMSYKRLKDMVITELPAIAELEEESDVVKSRP</sequence>
<dbReference type="Proteomes" id="UP000254554">
    <property type="component" value="Unassembled WGS sequence"/>
</dbReference>
<name>A0A377G6V3_9GAMM</name>
<dbReference type="RefSeq" id="WP_010652742.1">
    <property type="nucleotide sequence ID" value="NZ_JAPHOO010000002.1"/>
</dbReference>
<keyword evidence="2" id="KW-1185">Reference proteome</keyword>
<evidence type="ECO:0000313" key="2">
    <source>
        <dbReference type="Proteomes" id="UP000254554"/>
    </source>
</evidence>
<evidence type="ECO:0000313" key="1">
    <source>
        <dbReference type="EMBL" id="STO20536.1"/>
    </source>
</evidence>
<reference evidence="1 2" key="1">
    <citation type="submission" date="2018-06" db="EMBL/GenBank/DDBJ databases">
        <authorList>
            <consortium name="Pathogen Informatics"/>
            <person name="Doyle S."/>
        </authorList>
    </citation>
    <scope>NUCLEOTIDE SEQUENCE [LARGE SCALE GENOMIC DNA]</scope>
    <source>
        <strain evidence="1 2">NCTC11370</strain>
    </source>
</reference>